<feature type="compositionally biased region" description="Polar residues" evidence="7">
    <location>
        <begin position="116"/>
        <end position="139"/>
    </location>
</feature>
<dbReference type="Proteomes" id="UP000054007">
    <property type="component" value="Unassembled WGS sequence"/>
</dbReference>
<dbReference type="InterPro" id="IPR004827">
    <property type="entry name" value="bZIP"/>
</dbReference>
<dbReference type="GO" id="GO:0005634">
    <property type="term" value="C:nucleus"/>
    <property type="evidence" value="ECO:0007669"/>
    <property type="project" value="UniProtKB-SubCell"/>
</dbReference>
<dbReference type="SUPFAM" id="SSF57959">
    <property type="entry name" value="Leucine zipper domain"/>
    <property type="match status" value="1"/>
</dbReference>
<sequence length="176" mass="19002">MPSTIPPGLTTSSRSGGPSNQETSTSQQALPSTSTSSPADSPEGDDLGDGDKRRRNTAASARFRIKKKQRTLNLERSVNDLTGRAEELEREASDLRRENGWLKEIIMLKSSRLNLTPDTVTQEMWENSQAGEPGGSNQNPPAPDDAEEEGGDSSASEYTEDPKGKGKARAKGKSRK</sequence>
<dbReference type="InterPro" id="IPR046347">
    <property type="entry name" value="bZIP_sf"/>
</dbReference>
<dbReference type="PANTHER" id="PTHR13044">
    <property type="entry name" value="ACTIVATING TRANSCRIPTION FACTOR ATF 4/5"/>
    <property type="match status" value="1"/>
</dbReference>
<keyword evidence="4" id="KW-0804">Transcription</keyword>
<dbReference type="GO" id="GO:0001228">
    <property type="term" value="F:DNA-binding transcription activator activity, RNA polymerase II-specific"/>
    <property type="evidence" value="ECO:0007669"/>
    <property type="project" value="TreeGrafter"/>
</dbReference>
<protein>
    <recommendedName>
        <fullName evidence="8">BZIP domain-containing protein</fullName>
    </recommendedName>
</protein>
<evidence type="ECO:0000256" key="7">
    <source>
        <dbReference type="SAM" id="MobiDB-lite"/>
    </source>
</evidence>
<evidence type="ECO:0000256" key="1">
    <source>
        <dbReference type="ARBA" id="ARBA00004123"/>
    </source>
</evidence>
<dbReference type="Pfam" id="PF07716">
    <property type="entry name" value="bZIP_2"/>
    <property type="match status" value="1"/>
</dbReference>
<dbReference type="Gene3D" id="1.20.5.170">
    <property type="match status" value="1"/>
</dbReference>
<organism evidence="9 10">
    <name type="scientific">Cylindrobasidium torrendii FP15055 ss-10</name>
    <dbReference type="NCBI Taxonomy" id="1314674"/>
    <lineage>
        <taxon>Eukaryota</taxon>
        <taxon>Fungi</taxon>
        <taxon>Dikarya</taxon>
        <taxon>Basidiomycota</taxon>
        <taxon>Agaricomycotina</taxon>
        <taxon>Agaricomycetes</taxon>
        <taxon>Agaricomycetidae</taxon>
        <taxon>Agaricales</taxon>
        <taxon>Marasmiineae</taxon>
        <taxon>Physalacriaceae</taxon>
        <taxon>Cylindrobasidium</taxon>
    </lineage>
</organism>
<keyword evidence="10" id="KW-1185">Reference proteome</keyword>
<keyword evidence="2" id="KW-0805">Transcription regulation</keyword>
<keyword evidence="5" id="KW-0539">Nucleus</keyword>
<reference evidence="9 10" key="1">
    <citation type="journal article" date="2015" name="Fungal Genet. Biol.">
        <title>Evolution of novel wood decay mechanisms in Agaricales revealed by the genome sequences of Fistulina hepatica and Cylindrobasidium torrendii.</title>
        <authorList>
            <person name="Floudas D."/>
            <person name="Held B.W."/>
            <person name="Riley R."/>
            <person name="Nagy L.G."/>
            <person name="Koehler G."/>
            <person name="Ransdell A.S."/>
            <person name="Younus H."/>
            <person name="Chow J."/>
            <person name="Chiniquy J."/>
            <person name="Lipzen A."/>
            <person name="Tritt A."/>
            <person name="Sun H."/>
            <person name="Haridas S."/>
            <person name="LaButti K."/>
            <person name="Ohm R.A."/>
            <person name="Kues U."/>
            <person name="Blanchette R.A."/>
            <person name="Grigoriev I.V."/>
            <person name="Minto R.E."/>
            <person name="Hibbett D.S."/>
        </authorList>
    </citation>
    <scope>NUCLEOTIDE SEQUENCE [LARGE SCALE GENOMIC DNA]</scope>
    <source>
        <strain evidence="9 10">FP15055 ss-10</strain>
    </source>
</reference>
<keyword evidence="3" id="KW-0238">DNA-binding</keyword>
<dbReference type="OrthoDB" id="1939598at2759"/>
<evidence type="ECO:0000256" key="5">
    <source>
        <dbReference type="ARBA" id="ARBA00023242"/>
    </source>
</evidence>
<feature type="compositionally biased region" description="Low complexity" evidence="7">
    <location>
        <begin position="23"/>
        <end position="41"/>
    </location>
</feature>
<dbReference type="PROSITE" id="PS00036">
    <property type="entry name" value="BZIP_BASIC"/>
    <property type="match status" value="1"/>
</dbReference>
<dbReference type="PROSITE" id="PS50217">
    <property type="entry name" value="BZIP"/>
    <property type="match status" value="1"/>
</dbReference>
<dbReference type="EMBL" id="KN880526">
    <property type="protein sequence ID" value="KIY67450.1"/>
    <property type="molecule type" value="Genomic_DNA"/>
</dbReference>
<evidence type="ECO:0000256" key="2">
    <source>
        <dbReference type="ARBA" id="ARBA00023015"/>
    </source>
</evidence>
<evidence type="ECO:0000313" key="10">
    <source>
        <dbReference type="Proteomes" id="UP000054007"/>
    </source>
</evidence>
<feature type="domain" description="BZIP" evidence="8">
    <location>
        <begin position="52"/>
        <end position="106"/>
    </location>
</feature>
<evidence type="ECO:0000256" key="4">
    <source>
        <dbReference type="ARBA" id="ARBA00023163"/>
    </source>
</evidence>
<evidence type="ECO:0000313" key="9">
    <source>
        <dbReference type="EMBL" id="KIY67450.1"/>
    </source>
</evidence>
<feature type="compositionally biased region" description="Basic residues" evidence="7">
    <location>
        <begin position="165"/>
        <end position="176"/>
    </location>
</feature>
<accession>A0A0D7BB24</accession>
<feature type="region of interest" description="Disordered" evidence="7">
    <location>
        <begin position="116"/>
        <end position="176"/>
    </location>
</feature>
<evidence type="ECO:0000256" key="3">
    <source>
        <dbReference type="ARBA" id="ARBA00023125"/>
    </source>
</evidence>
<keyword evidence="6" id="KW-0175">Coiled coil</keyword>
<feature type="compositionally biased region" description="Polar residues" evidence="7">
    <location>
        <begin position="1"/>
        <end position="22"/>
    </location>
</feature>
<dbReference type="STRING" id="1314674.A0A0D7BB24"/>
<dbReference type="AlphaFoldDB" id="A0A0D7BB24"/>
<evidence type="ECO:0000259" key="8">
    <source>
        <dbReference type="PROSITE" id="PS50217"/>
    </source>
</evidence>
<proteinExistence type="predicted"/>
<evidence type="ECO:0000256" key="6">
    <source>
        <dbReference type="SAM" id="Coils"/>
    </source>
</evidence>
<dbReference type="SMART" id="SM00338">
    <property type="entry name" value="BRLZ"/>
    <property type="match status" value="1"/>
</dbReference>
<dbReference type="PANTHER" id="PTHR13044:SF14">
    <property type="entry name" value="CRYPTOCEPHAL, ISOFORM A"/>
    <property type="match status" value="1"/>
</dbReference>
<feature type="coiled-coil region" evidence="6">
    <location>
        <begin position="71"/>
        <end position="105"/>
    </location>
</feature>
<comment type="subcellular location">
    <subcellularLocation>
        <location evidence="1">Nucleus</location>
    </subcellularLocation>
</comment>
<dbReference type="CDD" id="cd14705">
    <property type="entry name" value="bZIP_Zip1"/>
    <property type="match status" value="1"/>
</dbReference>
<feature type="region of interest" description="Disordered" evidence="7">
    <location>
        <begin position="1"/>
        <end position="64"/>
    </location>
</feature>
<gene>
    <name evidence="9" type="ORF">CYLTODRAFT_353220</name>
</gene>
<dbReference type="GO" id="GO:0000977">
    <property type="term" value="F:RNA polymerase II transcription regulatory region sequence-specific DNA binding"/>
    <property type="evidence" value="ECO:0007669"/>
    <property type="project" value="TreeGrafter"/>
</dbReference>
<name>A0A0D7BB24_9AGAR</name>